<feature type="region of interest" description="Disordered" evidence="1">
    <location>
        <begin position="1"/>
        <end position="22"/>
    </location>
</feature>
<reference evidence="2" key="1">
    <citation type="submission" date="2015-10" db="EMBL/GenBank/DDBJ databases">
        <authorList>
            <person name="Martinez-Garcia P.J."/>
            <person name="Crepeau M.W."/>
            <person name="Puiu D."/>
            <person name="Gonzalez-Ibeas D."/>
            <person name="Whalen J."/>
            <person name="Stevens K."/>
            <person name="Paul R."/>
            <person name="Butterfield T."/>
            <person name="Britton M."/>
            <person name="Reagan R."/>
            <person name="Chakraborty S."/>
            <person name="Walawage S.L."/>
            <person name="Vasquez-Gross H.A."/>
            <person name="Cardeno C."/>
            <person name="Famula R."/>
            <person name="Pratt K."/>
            <person name="Kuruganti S."/>
            <person name="Aradhya M.K."/>
            <person name="Leslie C.A."/>
            <person name="Dandekar A.M."/>
            <person name="Salzberg S.L."/>
            <person name="Wegrzyn J.L."/>
            <person name="Langley C.H."/>
            <person name="Neale D.B."/>
        </authorList>
    </citation>
    <scope>NUCLEOTIDE SEQUENCE</scope>
    <source>
        <tissue evidence="2">Leaves</tissue>
    </source>
</reference>
<reference evidence="2" key="2">
    <citation type="submission" date="2020-03" db="EMBL/GenBank/DDBJ databases">
        <title>Walnut 2.0.</title>
        <authorList>
            <person name="Marrano A."/>
            <person name="Britton M."/>
            <person name="Zimin A.V."/>
            <person name="Zaini P.A."/>
            <person name="Workman R."/>
            <person name="Puiu D."/>
            <person name="Bianco L."/>
            <person name="Allen B.J."/>
            <person name="Troggio M."/>
            <person name="Leslie C.A."/>
            <person name="Timp W."/>
            <person name="Dendekar A."/>
            <person name="Salzberg S.L."/>
            <person name="Neale D.B."/>
        </authorList>
    </citation>
    <scope>NUCLEOTIDE SEQUENCE</scope>
    <source>
        <tissue evidence="2">Leaves</tissue>
    </source>
</reference>
<dbReference type="Pfam" id="PF03087">
    <property type="entry name" value="BPS1"/>
    <property type="match status" value="1"/>
</dbReference>
<dbReference type="AlphaFoldDB" id="A0A833XBY0"/>
<accession>A0A833XBY0</accession>
<dbReference type="Gramene" id="Jr08_22580_p1">
    <property type="protein sequence ID" value="cds.Jr08_22580_p1"/>
    <property type="gene ID" value="Jr08_22580"/>
</dbReference>
<proteinExistence type="predicted"/>
<feature type="compositionally biased region" description="Polar residues" evidence="1">
    <location>
        <begin position="1"/>
        <end position="13"/>
    </location>
</feature>
<organism evidence="2 3">
    <name type="scientific">Juglans regia</name>
    <name type="common">English walnut</name>
    <dbReference type="NCBI Taxonomy" id="51240"/>
    <lineage>
        <taxon>Eukaryota</taxon>
        <taxon>Viridiplantae</taxon>
        <taxon>Streptophyta</taxon>
        <taxon>Embryophyta</taxon>
        <taxon>Tracheophyta</taxon>
        <taxon>Spermatophyta</taxon>
        <taxon>Magnoliopsida</taxon>
        <taxon>eudicotyledons</taxon>
        <taxon>Gunneridae</taxon>
        <taxon>Pentapetalae</taxon>
        <taxon>rosids</taxon>
        <taxon>fabids</taxon>
        <taxon>Fagales</taxon>
        <taxon>Juglandaceae</taxon>
        <taxon>Juglans</taxon>
    </lineage>
</organism>
<name>A0A833XBY0_JUGRE</name>
<comment type="caution">
    <text evidence="2">The sequence shown here is derived from an EMBL/GenBank/DDBJ whole genome shotgun (WGS) entry which is preliminary data.</text>
</comment>
<gene>
    <name evidence="2" type="ORF">F2P56_019442</name>
</gene>
<dbReference type="EMBL" id="LIHL02000008">
    <property type="protein sequence ID" value="KAF5463538.1"/>
    <property type="molecule type" value="Genomic_DNA"/>
</dbReference>
<sequence>MVKRSTMASSSPKPSKRYSVRSISLPARSHPSTLRVEEQLNKIKSWEASSSKRVETLCLGLSLLGELYRCIDDLLNLPLTQQALAQQQHQKWVNDLLEGSLGYLDVCGKTRDAILSMQESIRELQSALRRKRVGDLSVESIVTSYTCSRRLMKKEIVKSLASLKPIDHNQFGDLPMSDLDDPLPAVVRVLAETSFSTISIFHSLLLFLSVPVLKPKPSSSRWSLVFKQLQKGVLAGKDQQAGNMQNELERVDTAVGNLLMHNSSEDTEAQRIQSAQIRLGALDVSMEGLEKGLECLFRRLIQARVLILNIISN</sequence>
<dbReference type="InterPro" id="IPR004320">
    <property type="entry name" value="BPS1_pln"/>
</dbReference>
<dbReference type="GO" id="GO:0048367">
    <property type="term" value="P:shoot system development"/>
    <property type="evidence" value="ECO:0007669"/>
    <property type="project" value="InterPro"/>
</dbReference>
<dbReference type="PANTHER" id="PTHR33070:SF116">
    <property type="entry name" value="DUF241 DOMAIN PROTEIN"/>
    <property type="match status" value="1"/>
</dbReference>
<dbReference type="Proteomes" id="UP000619265">
    <property type="component" value="Unassembled WGS sequence"/>
</dbReference>
<dbReference type="PANTHER" id="PTHR33070">
    <property type="entry name" value="OS06G0725500 PROTEIN"/>
    <property type="match status" value="1"/>
</dbReference>
<evidence type="ECO:0008006" key="4">
    <source>
        <dbReference type="Google" id="ProtNLM"/>
    </source>
</evidence>
<evidence type="ECO:0000256" key="1">
    <source>
        <dbReference type="SAM" id="MobiDB-lite"/>
    </source>
</evidence>
<protein>
    <recommendedName>
        <fullName evidence="4">Protein BPS1, chloroplastic-like</fullName>
    </recommendedName>
</protein>
<evidence type="ECO:0000313" key="3">
    <source>
        <dbReference type="Proteomes" id="UP000619265"/>
    </source>
</evidence>
<dbReference type="GO" id="GO:0048364">
    <property type="term" value="P:root development"/>
    <property type="evidence" value="ECO:0007669"/>
    <property type="project" value="InterPro"/>
</dbReference>
<evidence type="ECO:0000313" key="2">
    <source>
        <dbReference type="EMBL" id="KAF5463538.1"/>
    </source>
</evidence>